<comment type="subcellular location">
    <subcellularLocation>
        <location evidence="1">Cell outer membrane</location>
        <topology evidence="1">Multi-pass membrane protein</topology>
    </subcellularLocation>
</comment>
<evidence type="ECO:0000256" key="7">
    <source>
        <dbReference type="ARBA" id="ARBA00023065"/>
    </source>
</evidence>
<reference evidence="14 15" key="1">
    <citation type="submission" date="2017-08" db="EMBL/GenBank/DDBJ databases">
        <title>Lysobacter sylvestris genome.</title>
        <authorList>
            <person name="Zhang D.-C."/>
            <person name="Albuquerque L."/>
            <person name="Franca L."/>
            <person name="Froufe H.J.C."/>
            <person name="Barroso C."/>
            <person name="Egas C."/>
            <person name="Da Costa M."/>
            <person name="Margesin R."/>
        </authorList>
    </citation>
    <scope>NUCLEOTIDE SEQUENCE [LARGE SCALE GENOMIC DNA]</scope>
    <source>
        <strain evidence="14 15">AM20-91</strain>
    </source>
</reference>
<keyword evidence="10" id="KW-0998">Cell outer membrane</keyword>
<evidence type="ECO:0000256" key="1">
    <source>
        <dbReference type="ARBA" id="ARBA00004571"/>
    </source>
</evidence>
<dbReference type="RefSeq" id="WP_103073851.1">
    <property type="nucleotide sequence ID" value="NZ_NPZB01000001.1"/>
</dbReference>
<dbReference type="SUPFAM" id="SSF56935">
    <property type="entry name" value="Porins"/>
    <property type="match status" value="1"/>
</dbReference>
<dbReference type="GO" id="GO:0046930">
    <property type="term" value="C:pore complex"/>
    <property type="evidence" value="ECO:0007669"/>
    <property type="project" value="UniProtKB-KW"/>
</dbReference>
<dbReference type="OrthoDB" id="8957883at2"/>
<evidence type="ECO:0000313" key="14">
    <source>
        <dbReference type="EMBL" id="PNS08705.1"/>
    </source>
</evidence>
<keyword evidence="15" id="KW-1185">Reference proteome</keyword>
<comment type="caution">
    <text evidence="14">The sequence shown here is derived from an EMBL/GenBank/DDBJ whole genome shotgun (WGS) entry which is preliminary data.</text>
</comment>
<keyword evidence="3" id="KW-0813">Transport</keyword>
<keyword evidence="9" id="KW-0472">Membrane</keyword>
<keyword evidence="7" id="KW-0406">Ion transport</keyword>
<dbReference type="InterPro" id="IPR023614">
    <property type="entry name" value="Porin_dom_sf"/>
</dbReference>
<keyword evidence="6 12" id="KW-0732">Signal</keyword>
<evidence type="ECO:0000256" key="9">
    <source>
        <dbReference type="ARBA" id="ARBA00023136"/>
    </source>
</evidence>
<feature type="region of interest" description="Disordered" evidence="11">
    <location>
        <begin position="25"/>
        <end position="53"/>
    </location>
</feature>
<evidence type="ECO:0000256" key="8">
    <source>
        <dbReference type="ARBA" id="ARBA00023114"/>
    </source>
</evidence>
<evidence type="ECO:0000256" key="2">
    <source>
        <dbReference type="ARBA" id="ARBA00011233"/>
    </source>
</evidence>
<evidence type="ECO:0000256" key="11">
    <source>
        <dbReference type="SAM" id="MobiDB-lite"/>
    </source>
</evidence>
<accession>A0A2K1Q0Y4</accession>
<evidence type="ECO:0000259" key="13">
    <source>
        <dbReference type="Pfam" id="PF13609"/>
    </source>
</evidence>
<evidence type="ECO:0000313" key="15">
    <source>
        <dbReference type="Proteomes" id="UP000236220"/>
    </source>
</evidence>
<dbReference type="GO" id="GO:0015288">
    <property type="term" value="F:porin activity"/>
    <property type="evidence" value="ECO:0007669"/>
    <property type="project" value="UniProtKB-KW"/>
</dbReference>
<protein>
    <submittedName>
        <fullName evidence="14">Gram-negative porin</fullName>
    </submittedName>
</protein>
<keyword evidence="8" id="KW-0626">Porin</keyword>
<dbReference type="Proteomes" id="UP000236220">
    <property type="component" value="Unassembled WGS sequence"/>
</dbReference>
<dbReference type="GO" id="GO:0009279">
    <property type="term" value="C:cell outer membrane"/>
    <property type="evidence" value="ECO:0007669"/>
    <property type="project" value="UniProtKB-SubCell"/>
</dbReference>
<evidence type="ECO:0000256" key="4">
    <source>
        <dbReference type="ARBA" id="ARBA00022452"/>
    </source>
</evidence>
<dbReference type="AlphaFoldDB" id="A0A2K1Q0Y4"/>
<keyword evidence="4" id="KW-1134">Transmembrane beta strand</keyword>
<keyword evidence="5" id="KW-0812">Transmembrane</keyword>
<feature type="domain" description="Porin" evidence="13">
    <location>
        <begin position="119"/>
        <end position="457"/>
    </location>
</feature>
<gene>
    <name evidence="14" type="ORF">Lysil_0334</name>
</gene>
<dbReference type="PANTHER" id="PTHR34501:SF9">
    <property type="entry name" value="MAJOR OUTER MEMBRANE PROTEIN P.IA"/>
    <property type="match status" value="1"/>
</dbReference>
<dbReference type="Pfam" id="PF13609">
    <property type="entry name" value="Porin_4"/>
    <property type="match status" value="1"/>
</dbReference>
<dbReference type="EMBL" id="NPZB01000001">
    <property type="protein sequence ID" value="PNS08705.1"/>
    <property type="molecule type" value="Genomic_DNA"/>
</dbReference>
<feature type="signal peptide" evidence="12">
    <location>
        <begin position="1"/>
        <end position="26"/>
    </location>
</feature>
<evidence type="ECO:0000256" key="3">
    <source>
        <dbReference type="ARBA" id="ARBA00022448"/>
    </source>
</evidence>
<dbReference type="Gene3D" id="2.40.160.10">
    <property type="entry name" value="Porin"/>
    <property type="match status" value="1"/>
</dbReference>
<dbReference type="InterPro" id="IPR050298">
    <property type="entry name" value="Gram-neg_bact_OMP"/>
</dbReference>
<feature type="compositionally biased region" description="Low complexity" evidence="11">
    <location>
        <begin position="35"/>
        <end position="53"/>
    </location>
</feature>
<name>A0A2K1Q0Y4_9GAMM</name>
<proteinExistence type="predicted"/>
<sequence length="481" mass="52475">MKASPLRLAILTALVAGAMVTSPAFAKTRKHHPQKSSQPAQAQPQAQQESQQIADLKAALEAQKQVAAEQQERLEALESKLNATVDVQRAVTENDAAEKKKEPKLKLGEGLSVQNDKDEVKLYGLLDMTLRSRTNANTQGNTLRDMTTGYLSGSRWGIQGKHKLGFDDGTMNAIYKLESEYLLRDGSLDTDNVLFNRDAWIGVESKTLGRVTLGRQNTLGRDFAEVYGIPFAKPQVELTEGGWSNTNVSKNGIYYLGGANGTRYNGAIVWKRTFGNLVGGAAYEIGGYNVDDNKLTGPSKFSYGAAEALALAYNGSNWTVAGEYNQSKIAMLTHSTWTVGGNVRFGAGFRINAGYYHYEAEQGAANAAGKRKDDNYTLSASYQPETSKFNYYLSWEGAKAKNAGYTSSGYTLAAFKDTSGVIRTGAGNRDAYAATVIYKVDKRVDFYVFSDYMKTRGGYNDPLTSGYHGTVEVGGGMRLRF</sequence>
<evidence type="ECO:0000256" key="5">
    <source>
        <dbReference type="ARBA" id="ARBA00022692"/>
    </source>
</evidence>
<dbReference type="CDD" id="cd00342">
    <property type="entry name" value="gram_neg_porins"/>
    <property type="match status" value="1"/>
</dbReference>
<dbReference type="InterPro" id="IPR033900">
    <property type="entry name" value="Gram_neg_porin_domain"/>
</dbReference>
<dbReference type="GO" id="GO:0006811">
    <property type="term" value="P:monoatomic ion transport"/>
    <property type="evidence" value="ECO:0007669"/>
    <property type="project" value="UniProtKB-KW"/>
</dbReference>
<dbReference type="PANTHER" id="PTHR34501">
    <property type="entry name" value="PROTEIN YDDL-RELATED"/>
    <property type="match status" value="1"/>
</dbReference>
<comment type="subunit">
    <text evidence="2">Homotrimer.</text>
</comment>
<evidence type="ECO:0000256" key="6">
    <source>
        <dbReference type="ARBA" id="ARBA00022729"/>
    </source>
</evidence>
<evidence type="ECO:0000256" key="12">
    <source>
        <dbReference type="SAM" id="SignalP"/>
    </source>
</evidence>
<feature type="chain" id="PRO_5014373165" evidence="12">
    <location>
        <begin position="27"/>
        <end position="481"/>
    </location>
</feature>
<evidence type="ECO:0000256" key="10">
    <source>
        <dbReference type="ARBA" id="ARBA00023237"/>
    </source>
</evidence>
<organism evidence="14 15">
    <name type="scientific">Solilutibacter silvestris</name>
    <dbReference type="NCBI Taxonomy" id="1645665"/>
    <lineage>
        <taxon>Bacteria</taxon>
        <taxon>Pseudomonadati</taxon>
        <taxon>Pseudomonadota</taxon>
        <taxon>Gammaproteobacteria</taxon>
        <taxon>Lysobacterales</taxon>
        <taxon>Lysobacteraceae</taxon>
        <taxon>Solilutibacter</taxon>
    </lineage>
</organism>